<dbReference type="EMBL" id="NEFY01000007">
    <property type="protein sequence ID" value="OZC35824.1"/>
    <property type="molecule type" value="Genomic_DNA"/>
</dbReference>
<evidence type="ECO:0000256" key="7">
    <source>
        <dbReference type="SAM" id="MobiDB-lite"/>
    </source>
</evidence>
<dbReference type="InterPro" id="IPR032831">
    <property type="entry name" value="LptM_cons"/>
</dbReference>
<organism evidence="8 9">
    <name type="scientific">Marinobacter vinifirmus</name>
    <dbReference type="NCBI Taxonomy" id="355591"/>
    <lineage>
        <taxon>Bacteria</taxon>
        <taxon>Pseudomonadati</taxon>
        <taxon>Pseudomonadota</taxon>
        <taxon>Gammaproteobacteria</taxon>
        <taxon>Pseudomonadales</taxon>
        <taxon>Marinobacteraceae</taxon>
        <taxon>Marinobacter</taxon>
    </lineage>
</organism>
<gene>
    <name evidence="8" type="ORF">B9Q17_12145</name>
</gene>
<evidence type="ECO:0000313" key="8">
    <source>
        <dbReference type="EMBL" id="OZC35824.1"/>
    </source>
</evidence>
<evidence type="ECO:0000313" key="9">
    <source>
        <dbReference type="Proteomes" id="UP000216984"/>
    </source>
</evidence>
<dbReference type="NCBIfam" id="NF047847">
    <property type="entry name" value="SS_mature_LptM"/>
    <property type="match status" value="1"/>
</dbReference>
<feature type="region of interest" description="Disordered" evidence="7">
    <location>
        <begin position="80"/>
        <end position="99"/>
    </location>
</feature>
<keyword evidence="4" id="KW-0564">Palmitate</keyword>
<dbReference type="Pfam" id="PF13627">
    <property type="entry name" value="LptM_cons"/>
    <property type="match status" value="1"/>
</dbReference>
<dbReference type="AlphaFoldDB" id="A0A7Z1DTP1"/>
<evidence type="ECO:0000256" key="5">
    <source>
        <dbReference type="ARBA" id="ARBA00023237"/>
    </source>
</evidence>
<comment type="caution">
    <text evidence="8">The sequence shown here is derived from an EMBL/GenBank/DDBJ whole genome shotgun (WGS) entry which is preliminary data.</text>
</comment>
<proteinExistence type="predicted"/>
<keyword evidence="5" id="KW-0998">Cell outer membrane</keyword>
<keyword evidence="6" id="KW-0449">Lipoprotein</keyword>
<protein>
    <recommendedName>
        <fullName evidence="10">Lipoprotein</fullName>
    </recommendedName>
</protein>
<keyword evidence="9" id="KW-1185">Reference proteome</keyword>
<accession>A0A7Z1DTP1</accession>
<evidence type="ECO:0000256" key="3">
    <source>
        <dbReference type="ARBA" id="ARBA00023136"/>
    </source>
</evidence>
<evidence type="ECO:0000256" key="1">
    <source>
        <dbReference type="ARBA" id="ARBA00004459"/>
    </source>
</evidence>
<dbReference type="GO" id="GO:0009279">
    <property type="term" value="C:cell outer membrane"/>
    <property type="evidence" value="ECO:0007669"/>
    <property type="project" value="UniProtKB-SubCell"/>
</dbReference>
<sequence length="99" mass="10591">MILALHPKRSGWRPGYRIAPGGAGSLAVKAGCRVYFAHYSLRGLGMQVKQVRWPGLAALVLVSLMVSGCGQKGPLYREAPVPAVENSAETQQSDDKPES</sequence>
<name>A0A7Z1DTP1_9GAMM</name>
<evidence type="ECO:0000256" key="6">
    <source>
        <dbReference type="ARBA" id="ARBA00023288"/>
    </source>
</evidence>
<keyword evidence="3" id="KW-0472">Membrane</keyword>
<reference evidence="8 9" key="1">
    <citation type="submission" date="2017-06" db="EMBL/GenBank/DDBJ databases">
        <title>Draft genome sequence of the halophilic bacterium Marinobacter vinifirmus FB1.</title>
        <authorList>
            <person name="Stepanov V.G."/>
            <person name="Roberts D.J."/>
            <person name="Fox G.E."/>
        </authorList>
    </citation>
    <scope>NUCLEOTIDE SEQUENCE [LARGE SCALE GENOMIC DNA]</scope>
    <source>
        <strain evidence="8 9">FB1</strain>
    </source>
</reference>
<keyword evidence="2" id="KW-0732">Signal</keyword>
<dbReference type="Proteomes" id="UP000216984">
    <property type="component" value="Unassembled WGS sequence"/>
</dbReference>
<comment type="subcellular location">
    <subcellularLocation>
        <location evidence="1">Cell outer membrane</location>
        <topology evidence="1">Lipid-anchor</topology>
    </subcellularLocation>
</comment>
<evidence type="ECO:0000256" key="4">
    <source>
        <dbReference type="ARBA" id="ARBA00023139"/>
    </source>
</evidence>
<evidence type="ECO:0008006" key="10">
    <source>
        <dbReference type="Google" id="ProtNLM"/>
    </source>
</evidence>
<evidence type="ECO:0000256" key="2">
    <source>
        <dbReference type="ARBA" id="ARBA00022729"/>
    </source>
</evidence>